<evidence type="ECO:0000313" key="2">
    <source>
        <dbReference type="Proteomes" id="UP000538147"/>
    </source>
</evidence>
<proteinExistence type="predicted"/>
<comment type="caution">
    <text evidence="1">The sequence shown here is derived from an EMBL/GenBank/DDBJ whole genome shotgun (WGS) entry which is preliminary data.</text>
</comment>
<keyword evidence="2" id="KW-1185">Reference proteome</keyword>
<evidence type="ECO:0000313" key="1">
    <source>
        <dbReference type="EMBL" id="MBB6227472.1"/>
    </source>
</evidence>
<dbReference type="NCBIfam" id="TIGR03358">
    <property type="entry name" value="VI_chp_5"/>
    <property type="match status" value="1"/>
</dbReference>
<reference evidence="1 2" key="1">
    <citation type="submission" date="2020-08" db="EMBL/GenBank/DDBJ databases">
        <title>Genomic Encyclopedia of Type Strains, Phase IV (KMG-IV): sequencing the most valuable type-strain genomes for metagenomic binning, comparative biology and taxonomic classification.</title>
        <authorList>
            <person name="Goeker M."/>
        </authorList>
    </citation>
    <scope>NUCLEOTIDE SEQUENCE [LARGE SCALE GENOMIC DNA]</scope>
    <source>
        <strain evidence="1 2">DSM 102189</strain>
    </source>
</reference>
<name>A0A841LE90_9SPHN</name>
<dbReference type="PANTHER" id="PTHR35850">
    <property type="entry name" value="CYTOPLASMIC PROTEIN-RELATED"/>
    <property type="match status" value="1"/>
</dbReference>
<dbReference type="Pfam" id="PF05591">
    <property type="entry name" value="T6SS_VipA"/>
    <property type="match status" value="1"/>
</dbReference>
<protein>
    <submittedName>
        <fullName evidence="1">Type VI secretion system protein ImpB</fullName>
    </submittedName>
</protein>
<dbReference type="EMBL" id="JACIIV010000010">
    <property type="protein sequence ID" value="MBB6227472.1"/>
    <property type="molecule type" value="Genomic_DNA"/>
</dbReference>
<gene>
    <name evidence="1" type="ORF">FHS79_001638</name>
</gene>
<dbReference type="AlphaFoldDB" id="A0A841LE90"/>
<dbReference type="Proteomes" id="UP000538147">
    <property type="component" value="Unassembled WGS sequence"/>
</dbReference>
<dbReference type="PANTHER" id="PTHR35850:SF1">
    <property type="entry name" value="TYPE VI SECRETION SYSTEM SHEATH PROTEIN TSSB1"/>
    <property type="match status" value="1"/>
</dbReference>
<sequence>MAQDGQKFIKRNRSPRVHIEYEVETYGSVEKISLPFVMGVMSDLSGKSEKPKKEMAERDFVNVDMDNFGEFQNSISPRAAFMVDNSLTGEGKLSVDLTFKSMDDFSPGRVAEQVPATAKLLEARRQLSDLLAYMDGKDKAQDVIDQLLKNPDLLGTLAAESKARSDGNDA</sequence>
<accession>A0A841LE90</accession>
<dbReference type="PIRSF" id="PIRSF028301">
    <property type="entry name" value="UCP028301"/>
    <property type="match status" value="1"/>
</dbReference>
<dbReference type="InterPro" id="IPR008312">
    <property type="entry name" value="T6SS_TssB1"/>
</dbReference>
<organism evidence="1 2">
    <name type="scientific">Polymorphobacter multimanifer</name>
    <dbReference type="NCBI Taxonomy" id="1070431"/>
    <lineage>
        <taxon>Bacteria</taxon>
        <taxon>Pseudomonadati</taxon>
        <taxon>Pseudomonadota</taxon>
        <taxon>Alphaproteobacteria</taxon>
        <taxon>Sphingomonadales</taxon>
        <taxon>Sphingosinicellaceae</taxon>
        <taxon>Polymorphobacter</taxon>
    </lineage>
</organism>
<dbReference type="RefSeq" id="WP_184198121.1">
    <property type="nucleotide sequence ID" value="NZ_BMOX01000003.1"/>
</dbReference>